<reference evidence="11" key="1">
    <citation type="journal article" date="2019" name="Int. J. Syst. Evol. Microbiol.">
        <title>The Global Catalogue of Microorganisms (GCM) 10K type strain sequencing project: providing services to taxonomists for standard genome sequencing and annotation.</title>
        <authorList>
            <consortium name="The Broad Institute Genomics Platform"/>
            <consortium name="The Broad Institute Genome Sequencing Center for Infectious Disease"/>
            <person name="Wu L."/>
            <person name="Ma J."/>
        </authorList>
    </citation>
    <scope>NUCLEOTIDE SEQUENCE [LARGE SCALE GENOMIC DNA]</scope>
    <source>
        <strain evidence="11">CCM 8980</strain>
    </source>
</reference>
<feature type="transmembrane region" description="Helical" evidence="7">
    <location>
        <begin position="341"/>
        <end position="364"/>
    </location>
</feature>
<keyword evidence="2" id="KW-1003">Cell membrane</keyword>
<keyword evidence="6" id="KW-0175">Coiled coil</keyword>
<feature type="transmembrane region" description="Helical" evidence="7">
    <location>
        <begin position="435"/>
        <end position="460"/>
    </location>
</feature>
<evidence type="ECO:0000259" key="9">
    <source>
        <dbReference type="Pfam" id="PF12704"/>
    </source>
</evidence>
<keyword evidence="11" id="KW-1185">Reference proteome</keyword>
<feature type="transmembrane region" description="Helical" evidence="7">
    <location>
        <begin position="392"/>
        <end position="415"/>
    </location>
</feature>
<dbReference type="PANTHER" id="PTHR30287">
    <property type="entry name" value="MEMBRANE COMPONENT OF PREDICTED ABC SUPERFAMILY METABOLITE UPTAKE TRANSPORTER"/>
    <property type="match status" value="1"/>
</dbReference>
<evidence type="ECO:0000256" key="3">
    <source>
        <dbReference type="ARBA" id="ARBA00022692"/>
    </source>
</evidence>
<proteinExistence type="predicted"/>
<feature type="domain" description="ABC3 transporter permease C-terminal" evidence="8">
    <location>
        <begin position="346"/>
        <end position="459"/>
    </location>
</feature>
<dbReference type="PROSITE" id="PS51257">
    <property type="entry name" value="PROKAR_LIPOPROTEIN"/>
    <property type="match status" value="1"/>
</dbReference>
<sequence length="870" mass="95227">MRPMTKNMWREIGANKGRFIALILIILLGCLSFVGIRAAGPGLNDSLDHTVKVSHLADVQLLSTTGFTAKDKDAAETVAGAKAELMRFKYVVGGKSDMAIALYGYRKGLTQNQLTLESGRLPINADEIVLDQRAKDEYDYKLGQSFTFAKSAGLKQRTYKIVGFGDLPTYIDNSARGSANVGDGTVRFFAYIPEKQMALDVATLLTVRFAGLQHENTYSDAYKDAVAKKVTALKKAFNTRRPARIAELQKTPLAELTKQQATLDQASKQLTAVKAQVAAQSGGQLTTTDEITAQEKQLAASQTKLDQARKDLVAQTKTTYTWQTRDDLPGFSDYGDSSDRIAAIANVFPVFFFLIAALITFTTVTRMVEEARMQIGTFKALGYGKGAIARNYVVYALMAGLIGAVIGGVLGNFSLPRIILWLYRMYIPMIASIPFSWVDFLMALGFSLLATVGAAAFVTVRELQEKPAELMRPQAPKTAKRILLERITPLWRRLSFNQKVSYRNLFRYKSRMIMTIIGIAGGTGLLLTGFGLRDSILNTATQQFGEVFHYDATVRLKKAGEATKAKAVLADASTYQSSTPVAADIIKIQRGGQQVNDVNLFTPQNATTFRKYVTLQADKRALTLPKTGLVISQKIADDLGVGKGAKVRVTMGSRDPVSVKVAAVTANYAGVMAYMSKAAYQTAFAKTASANTLMVKLESPTADQRTTLAKNLLEHGETLGTSFTADSEDTITTMSSTLNPVVAIFVLLSGVLSFVVLYNLTNINVSERMRELSTIKVLGFFDGEVTMYIVRENIVMTLMGIIAGIAVGWGLLLYILRQAATPMIIFPPTMHPISYIASIALMLVFTFIVMWVTHNRLKHIDMVEALKGNE</sequence>
<evidence type="ECO:0000313" key="10">
    <source>
        <dbReference type="EMBL" id="MFD1430825.1"/>
    </source>
</evidence>
<dbReference type="Proteomes" id="UP001597196">
    <property type="component" value="Unassembled WGS sequence"/>
</dbReference>
<feature type="domain" description="ABC3 transporter permease C-terminal" evidence="8">
    <location>
        <begin position="744"/>
        <end position="860"/>
    </location>
</feature>
<evidence type="ECO:0000256" key="7">
    <source>
        <dbReference type="SAM" id="Phobius"/>
    </source>
</evidence>
<feature type="transmembrane region" description="Helical" evidence="7">
    <location>
        <begin position="835"/>
        <end position="853"/>
    </location>
</feature>
<dbReference type="InterPro" id="IPR025857">
    <property type="entry name" value="MacB_PCD"/>
</dbReference>
<evidence type="ECO:0000259" key="8">
    <source>
        <dbReference type="Pfam" id="PF02687"/>
    </source>
</evidence>
<evidence type="ECO:0000256" key="5">
    <source>
        <dbReference type="ARBA" id="ARBA00023136"/>
    </source>
</evidence>
<evidence type="ECO:0000256" key="2">
    <source>
        <dbReference type="ARBA" id="ARBA00022475"/>
    </source>
</evidence>
<comment type="subcellular location">
    <subcellularLocation>
        <location evidence="1">Cell membrane</location>
        <topology evidence="1">Multi-pass membrane protein</topology>
    </subcellularLocation>
</comment>
<feature type="transmembrane region" description="Helical" evidence="7">
    <location>
        <begin position="512"/>
        <end position="532"/>
    </location>
</feature>
<keyword evidence="5 7" id="KW-0472">Membrane</keyword>
<dbReference type="PANTHER" id="PTHR30287:SF1">
    <property type="entry name" value="INNER MEMBRANE PROTEIN"/>
    <property type="match status" value="1"/>
</dbReference>
<feature type="transmembrane region" description="Helical" evidence="7">
    <location>
        <begin position="741"/>
        <end position="760"/>
    </location>
</feature>
<dbReference type="EMBL" id="JBHTOC010000018">
    <property type="protein sequence ID" value="MFD1430825.1"/>
    <property type="molecule type" value="Genomic_DNA"/>
</dbReference>
<dbReference type="InterPro" id="IPR003838">
    <property type="entry name" value="ABC3_permease_C"/>
</dbReference>
<feature type="domain" description="MacB-like periplasmic core" evidence="9">
    <location>
        <begin position="513"/>
        <end position="703"/>
    </location>
</feature>
<dbReference type="InterPro" id="IPR038766">
    <property type="entry name" value="Membrane_comp_ABC_pdt"/>
</dbReference>
<protein>
    <submittedName>
        <fullName evidence="10">FtsX-like permease family protein</fullName>
    </submittedName>
</protein>
<organism evidence="10 11">
    <name type="scientific">Lacticaseibacillus mingshuiensis</name>
    <dbReference type="NCBI Taxonomy" id="2799574"/>
    <lineage>
        <taxon>Bacteria</taxon>
        <taxon>Bacillati</taxon>
        <taxon>Bacillota</taxon>
        <taxon>Bacilli</taxon>
        <taxon>Lactobacillales</taxon>
        <taxon>Lactobacillaceae</taxon>
        <taxon>Lacticaseibacillus</taxon>
    </lineage>
</organism>
<keyword evidence="3 7" id="KW-0812">Transmembrane</keyword>
<dbReference type="RefSeq" id="WP_203628608.1">
    <property type="nucleotide sequence ID" value="NZ_BOLQ01000039.1"/>
</dbReference>
<evidence type="ECO:0000256" key="1">
    <source>
        <dbReference type="ARBA" id="ARBA00004651"/>
    </source>
</evidence>
<feature type="transmembrane region" description="Helical" evidence="7">
    <location>
        <begin position="794"/>
        <end position="815"/>
    </location>
</feature>
<keyword evidence="4 7" id="KW-1133">Transmembrane helix</keyword>
<evidence type="ECO:0000313" key="11">
    <source>
        <dbReference type="Proteomes" id="UP001597196"/>
    </source>
</evidence>
<accession>A0ABW4CIV4</accession>
<dbReference type="Pfam" id="PF02687">
    <property type="entry name" value="FtsX"/>
    <property type="match status" value="2"/>
</dbReference>
<comment type="caution">
    <text evidence="10">The sequence shown here is derived from an EMBL/GenBank/DDBJ whole genome shotgun (WGS) entry which is preliminary data.</text>
</comment>
<gene>
    <name evidence="10" type="ORF">ACFQ4P_11300</name>
</gene>
<name>A0ABW4CIV4_9LACO</name>
<feature type="coiled-coil region" evidence="6">
    <location>
        <begin position="256"/>
        <end position="311"/>
    </location>
</feature>
<evidence type="ECO:0000256" key="4">
    <source>
        <dbReference type="ARBA" id="ARBA00022989"/>
    </source>
</evidence>
<dbReference type="Pfam" id="PF12704">
    <property type="entry name" value="MacB_PCD"/>
    <property type="match status" value="1"/>
</dbReference>
<evidence type="ECO:0000256" key="6">
    <source>
        <dbReference type="SAM" id="Coils"/>
    </source>
</evidence>